<dbReference type="EC" id="6.3.1.10" evidence="10"/>
<keyword evidence="5" id="KW-0169">Cobalamin biosynthesis</keyword>
<evidence type="ECO:0000256" key="5">
    <source>
        <dbReference type="ARBA" id="ARBA00022573"/>
    </source>
</evidence>
<evidence type="ECO:0000256" key="3">
    <source>
        <dbReference type="ARBA" id="ARBA00006263"/>
    </source>
</evidence>
<dbReference type="Pfam" id="PF03186">
    <property type="entry name" value="CobD_Cbib"/>
    <property type="match status" value="1"/>
</dbReference>
<protein>
    <submittedName>
        <fullName evidence="10">Adenosylcobinamide-phosphate synthase</fullName>
        <ecNumber evidence="10">6.3.1.10</ecNumber>
    </submittedName>
</protein>
<name>K6XIT5_9ALTE</name>
<comment type="similarity">
    <text evidence="3">Belongs to the CobD/CbiB family.</text>
</comment>
<evidence type="ECO:0000256" key="7">
    <source>
        <dbReference type="ARBA" id="ARBA00022989"/>
    </source>
</evidence>
<feature type="transmembrane region" description="Helical" evidence="9">
    <location>
        <begin position="12"/>
        <end position="29"/>
    </location>
</feature>
<accession>K6XIT5</accession>
<dbReference type="PANTHER" id="PTHR34308:SF1">
    <property type="entry name" value="COBALAMIN BIOSYNTHESIS PROTEIN CBIB"/>
    <property type="match status" value="1"/>
</dbReference>
<keyword evidence="7 9" id="KW-1133">Transmembrane helix</keyword>
<comment type="caution">
    <text evidence="10">The sequence shown here is derived from an EMBL/GenBank/DDBJ whole genome shotgun (WGS) entry which is preliminary data.</text>
</comment>
<feature type="transmembrane region" description="Helical" evidence="9">
    <location>
        <begin position="65"/>
        <end position="85"/>
    </location>
</feature>
<evidence type="ECO:0000256" key="9">
    <source>
        <dbReference type="SAM" id="Phobius"/>
    </source>
</evidence>
<evidence type="ECO:0000256" key="4">
    <source>
        <dbReference type="ARBA" id="ARBA00022475"/>
    </source>
</evidence>
<keyword evidence="11" id="KW-1185">Reference proteome</keyword>
<evidence type="ECO:0000313" key="11">
    <source>
        <dbReference type="Proteomes" id="UP000006327"/>
    </source>
</evidence>
<keyword evidence="8 9" id="KW-0472">Membrane</keyword>
<comment type="subcellular location">
    <subcellularLocation>
        <location evidence="1">Cell membrane</location>
        <topology evidence="1">Multi-pass membrane protein</topology>
    </subcellularLocation>
</comment>
<dbReference type="GO" id="GO:0009236">
    <property type="term" value="P:cobalamin biosynthetic process"/>
    <property type="evidence" value="ECO:0007669"/>
    <property type="project" value="UniProtKB-UniPathway"/>
</dbReference>
<evidence type="ECO:0000313" key="10">
    <source>
        <dbReference type="EMBL" id="GAC20569.1"/>
    </source>
</evidence>
<dbReference type="GO" id="GO:0005886">
    <property type="term" value="C:plasma membrane"/>
    <property type="evidence" value="ECO:0007669"/>
    <property type="project" value="UniProtKB-SubCell"/>
</dbReference>
<dbReference type="eggNOG" id="COG1270">
    <property type="taxonomic scope" value="Bacteria"/>
</dbReference>
<gene>
    <name evidence="10" type="ORF">GARC_3615</name>
</gene>
<evidence type="ECO:0000256" key="6">
    <source>
        <dbReference type="ARBA" id="ARBA00022692"/>
    </source>
</evidence>
<dbReference type="InterPro" id="IPR004485">
    <property type="entry name" value="Cobalamin_biosynth_CobD/CbiB"/>
</dbReference>
<dbReference type="RefSeq" id="WP_007622611.1">
    <property type="nucleotide sequence ID" value="NZ_BAEO01000055.1"/>
</dbReference>
<feature type="transmembrane region" description="Helical" evidence="9">
    <location>
        <begin position="220"/>
        <end position="239"/>
    </location>
</feature>
<evidence type="ECO:0000256" key="2">
    <source>
        <dbReference type="ARBA" id="ARBA00004953"/>
    </source>
</evidence>
<dbReference type="AlphaFoldDB" id="K6XIT5"/>
<comment type="pathway">
    <text evidence="2">Cofactor biosynthesis; adenosylcobalamin biosynthesis.</text>
</comment>
<evidence type="ECO:0000256" key="8">
    <source>
        <dbReference type="ARBA" id="ARBA00023136"/>
    </source>
</evidence>
<sequence length="320" mass="36346">MNSVFNTLLSEQLLSFWVLLIIVFVERYLPWPDKYHPISFIKALAMGMQAKVLSAKTSSIRQQKISGSLASIVLLLPFCAILAVFKYLSEYPVFFEALMLLVALRFQDIPKQTHKITTALAKQKKMLARHALSQIVIRETQKMSPLGMVKANIESVLLRYSYQYCSVVFWYLLTGGVGALIYRLIYELSLSWNNKLPKFQYFGQPVRHLANILQWLPSKLASLSVVLAVNISLGSTALFQRVSYQCNHLFILNLCGSSLGIELGGPAYYEQQKVRTRKCGGPRQVILADNIRALSAINRATWVWLTFYFMGCALSFLLIR</sequence>
<reference evidence="10 11" key="1">
    <citation type="journal article" date="2017" name="Antonie Van Leeuwenhoek">
        <title>Rhizobium rhizosphaerae sp. nov., a novel species isolated from rice rhizosphere.</title>
        <authorList>
            <person name="Zhao J.J."/>
            <person name="Zhang J."/>
            <person name="Zhang R.J."/>
            <person name="Zhang C.W."/>
            <person name="Yin H.Q."/>
            <person name="Zhang X.X."/>
        </authorList>
    </citation>
    <scope>NUCLEOTIDE SEQUENCE [LARGE SCALE GENOMIC DNA]</scope>
    <source>
        <strain evidence="10 11">BSs20135</strain>
    </source>
</reference>
<keyword evidence="4" id="KW-1003">Cell membrane</keyword>
<organism evidence="10 11">
    <name type="scientific">Paraglaciecola arctica BSs20135</name>
    <dbReference type="NCBI Taxonomy" id="493475"/>
    <lineage>
        <taxon>Bacteria</taxon>
        <taxon>Pseudomonadati</taxon>
        <taxon>Pseudomonadota</taxon>
        <taxon>Gammaproteobacteria</taxon>
        <taxon>Alteromonadales</taxon>
        <taxon>Alteromonadaceae</taxon>
        <taxon>Paraglaciecola</taxon>
    </lineage>
</organism>
<proteinExistence type="inferred from homology"/>
<dbReference type="STRING" id="493475.GARC_3615"/>
<dbReference type="UniPathway" id="UPA00148"/>
<keyword evidence="10" id="KW-0436">Ligase</keyword>
<dbReference type="PANTHER" id="PTHR34308">
    <property type="entry name" value="COBALAMIN BIOSYNTHESIS PROTEIN CBIB"/>
    <property type="match status" value="1"/>
</dbReference>
<dbReference type="Proteomes" id="UP000006327">
    <property type="component" value="Unassembled WGS sequence"/>
</dbReference>
<dbReference type="OrthoDB" id="5586491at2"/>
<dbReference type="EMBL" id="BAEO01000055">
    <property type="protein sequence ID" value="GAC20569.1"/>
    <property type="molecule type" value="Genomic_DNA"/>
</dbReference>
<feature type="transmembrane region" description="Helical" evidence="9">
    <location>
        <begin position="167"/>
        <end position="186"/>
    </location>
</feature>
<feature type="transmembrane region" description="Helical" evidence="9">
    <location>
        <begin position="302"/>
        <end position="319"/>
    </location>
</feature>
<dbReference type="GO" id="GO:0048472">
    <property type="term" value="F:threonine-phosphate decarboxylase activity"/>
    <property type="evidence" value="ECO:0007669"/>
    <property type="project" value="InterPro"/>
</dbReference>
<evidence type="ECO:0000256" key="1">
    <source>
        <dbReference type="ARBA" id="ARBA00004651"/>
    </source>
</evidence>
<keyword evidence="6 9" id="KW-0812">Transmembrane</keyword>
<dbReference type="GO" id="GO:0043757">
    <property type="term" value="F:adenosylcobinamide-phosphate synthase activity"/>
    <property type="evidence" value="ECO:0007669"/>
    <property type="project" value="UniProtKB-EC"/>
</dbReference>